<reference evidence="1" key="2">
    <citation type="journal article" date="2015" name="Fish Shellfish Immunol.">
        <title>Early steps in the European eel (Anguilla anguilla)-Vibrio vulnificus interaction in the gills: Role of the RtxA13 toxin.</title>
        <authorList>
            <person name="Callol A."/>
            <person name="Pajuelo D."/>
            <person name="Ebbesson L."/>
            <person name="Teles M."/>
            <person name="MacKenzie S."/>
            <person name="Amaro C."/>
        </authorList>
    </citation>
    <scope>NUCLEOTIDE SEQUENCE</scope>
</reference>
<organism evidence="1">
    <name type="scientific">Anguilla anguilla</name>
    <name type="common">European freshwater eel</name>
    <name type="synonym">Muraena anguilla</name>
    <dbReference type="NCBI Taxonomy" id="7936"/>
    <lineage>
        <taxon>Eukaryota</taxon>
        <taxon>Metazoa</taxon>
        <taxon>Chordata</taxon>
        <taxon>Craniata</taxon>
        <taxon>Vertebrata</taxon>
        <taxon>Euteleostomi</taxon>
        <taxon>Actinopterygii</taxon>
        <taxon>Neopterygii</taxon>
        <taxon>Teleostei</taxon>
        <taxon>Anguilliformes</taxon>
        <taxon>Anguillidae</taxon>
        <taxon>Anguilla</taxon>
    </lineage>
</organism>
<accession>A0A0E9QHH2</accession>
<dbReference type="AlphaFoldDB" id="A0A0E9QHH2"/>
<proteinExistence type="predicted"/>
<evidence type="ECO:0000313" key="1">
    <source>
        <dbReference type="EMBL" id="JAH15942.1"/>
    </source>
</evidence>
<name>A0A0E9QHH2_ANGAN</name>
<reference evidence="1" key="1">
    <citation type="submission" date="2014-11" db="EMBL/GenBank/DDBJ databases">
        <authorList>
            <person name="Amaro Gonzalez C."/>
        </authorList>
    </citation>
    <scope>NUCLEOTIDE SEQUENCE</scope>
</reference>
<dbReference type="EMBL" id="GBXM01092635">
    <property type="protein sequence ID" value="JAH15942.1"/>
    <property type="molecule type" value="Transcribed_RNA"/>
</dbReference>
<protein>
    <submittedName>
        <fullName evidence="1">Uncharacterized protein</fullName>
    </submittedName>
</protein>
<sequence length="38" mass="4452">MYLLVPPNITGYLALRTAQNKMCVFQLRHNRQMTSDVK</sequence>